<dbReference type="Proteomes" id="UP000092600">
    <property type="component" value="Unassembled WGS sequence"/>
</dbReference>
<proteinExistence type="predicted"/>
<accession>A0A199W8U7</accession>
<protein>
    <submittedName>
        <fullName evidence="2">Uncharacterized protein</fullName>
    </submittedName>
</protein>
<feature type="region of interest" description="Disordered" evidence="1">
    <location>
        <begin position="25"/>
        <end position="49"/>
    </location>
</feature>
<name>A0A199W8U7_ANACO</name>
<dbReference type="AlphaFoldDB" id="A0A199W8U7"/>
<comment type="caution">
    <text evidence="2">The sequence shown here is derived from an EMBL/GenBank/DDBJ whole genome shotgun (WGS) entry which is preliminary data.</text>
</comment>
<sequence>MAATAPPLPPREETWMNSTETRALAARSMEERGRRSVEVGVGDAGGTRVGEDLVTTGLMAIEAFGGVEMEMEMEMEII</sequence>
<evidence type="ECO:0000256" key="1">
    <source>
        <dbReference type="SAM" id="MobiDB-lite"/>
    </source>
</evidence>
<gene>
    <name evidence="2" type="ORF">ACMD2_19309</name>
</gene>
<evidence type="ECO:0000313" key="2">
    <source>
        <dbReference type="EMBL" id="OAY85892.1"/>
    </source>
</evidence>
<organism evidence="2 3">
    <name type="scientific">Ananas comosus</name>
    <name type="common">Pineapple</name>
    <name type="synonym">Ananas ananas</name>
    <dbReference type="NCBI Taxonomy" id="4615"/>
    <lineage>
        <taxon>Eukaryota</taxon>
        <taxon>Viridiplantae</taxon>
        <taxon>Streptophyta</taxon>
        <taxon>Embryophyta</taxon>
        <taxon>Tracheophyta</taxon>
        <taxon>Spermatophyta</taxon>
        <taxon>Magnoliopsida</taxon>
        <taxon>Liliopsida</taxon>
        <taxon>Poales</taxon>
        <taxon>Bromeliaceae</taxon>
        <taxon>Bromelioideae</taxon>
        <taxon>Ananas</taxon>
    </lineage>
</organism>
<reference evidence="2 3" key="1">
    <citation type="journal article" date="2016" name="DNA Res.">
        <title>The draft genome of MD-2 pineapple using hybrid error correction of long reads.</title>
        <authorList>
            <person name="Redwan R.M."/>
            <person name="Saidin A."/>
            <person name="Kumar S.V."/>
        </authorList>
    </citation>
    <scope>NUCLEOTIDE SEQUENCE [LARGE SCALE GENOMIC DNA]</scope>
    <source>
        <strain evidence="3">cv. MD2</strain>
        <tissue evidence="2">Leaf</tissue>
    </source>
</reference>
<feature type="compositionally biased region" description="Basic and acidic residues" evidence="1">
    <location>
        <begin position="28"/>
        <end position="37"/>
    </location>
</feature>
<evidence type="ECO:0000313" key="3">
    <source>
        <dbReference type="Proteomes" id="UP000092600"/>
    </source>
</evidence>
<dbReference type="EMBL" id="LSRQ01000031">
    <property type="protein sequence ID" value="OAY85892.1"/>
    <property type="molecule type" value="Genomic_DNA"/>
</dbReference>